<gene>
    <name evidence="3" type="ORF">L5515_006720</name>
</gene>
<dbReference type="InterPro" id="IPR019420">
    <property type="entry name" value="7TM_GPCR_serpentine_rcpt_Srbc"/>
</dbReference>
<keyword evidence="4" id="KW-1185">Reference proteome</keyword>
<dbReference type="PANTHER" id="PTHR10664">
    <property type="entry name" value="SERPENTINE RECEPTOR-C.ELEGANS"/>
    <property type="match status" value="1"/>
</dbReference>
<dbReference type="EMBL" id="CP092624">
    <property type="protein sequence ID" value="UMM33131.1"/>
    <property type="molecule type" value="Genomic_DNA"/>
</dbReference>
<keyword evidence="2" id="KW-0472">Membrane</keyword>
<protein>
    <submittedName>
        <fullName evidence="3">Uncharacterized protein</fullName>
    </submittedName>
</protein>
<dbReference type="Proteomes" id="UP000829354">
    <property type="component" value="Chromosome V"/>
</dbReference>
<evidence type="ECO:0000256" key="1">
    <source>
        <dbReference type="SAM" id="MobiDB-lite"/>
    </source>
</evidence>
<evidence type="ECO:0000313" key="4">
    <source>
        <dbReference type="Proteomes" id="UP000829354"/>
    </source>
</evidence>
<keyword evidence="2" id="KW-1133">Transmembrane helix</keyword>
<evidence type="ECO:0000313" key="3">
    <source>
        <dbReference type="EMBL" id="UMM33131.1"/>
    </source>
</evidence>
<feature type="transmembrane region" description="Helical" evidence="2">
    <location>
        <begin position="96"/>
        <end position="120"/>
    </location>
</feature>
<accession>A0AAE9JJU2</accession>
<feature type="transmembrane region" description="Helical" evidence="2">
    <location>
        <begin position="33"/>
        <end position="55"/>
    </location>
</feature>
<feature type="region of interest" description="Disordered" evidence="1">
    <location>
        <begin position="131"/>
        <end position="151"/>
    </location>
</feature>
<dbReference type="Pfam" id="PF10316">
    <property type="entry name" value="7TM_GPCR_Srbc"/>
    <property type="match status" value="1"/>
</dbReference>
<name>A0AAE9JJU2_CAEBR</name>
<feature type="transmembrane region" description="Helical" evidence="2">
    <location>
        <begin position="67"/>
        <end position="84"/>
    </location>
</feature>
<proteinExistence type="predicted"/>
<dbReference type="PANTHER" id="PTHR10664:SF20">
    <property type="entry name" value="SERPENTINE RECEPTOR, CLASS BC (CLASS B-LIKE)"/>
    <property type="match status" value="1"/>
</dbReference>
<sequence>MCGIDLLTPTTCVNIQCVLGTCYQTYWLNFERVVYILIVILTFVLTFKLLIWNIYKKQNISKDLKKANHLALIECCILIISELIPPTTQSLVPDAFTYLGAIISACQTLGFVVEGLLVTVKLNQKYKTTSVTSTGKMGNKSTAGNTTSEAQ</sequence>
<evidence type="ECO:0000256" key="2">
    <source>
        <dbReference type="SAM" id="Phobius"/>
    </source>
</evidence>
<organism evidence="3 4">
    <name type="scientific">Caenorhabditis briggsae</name>
    <dbReference type="NCBI Taxonomy" id="6238"/>
    <lineage>
        <taxon>Eukaryota</taxon>
        <taxon>Metazoa</taxon>
        <taxon>Ecdysozoa</taxon>
        <taxon>Nematoda</taxon>
        <taxon>Chromadorea</taxon>
        <taxon>Rhabditida</taxon>
        <taxon>Rhabditina</taxon>
        <taxon>Rhabditomorpha</taxon>
        <taxon>Rhabditoidea</taxon>
        <taxon>Rhabditidae</taxon>
        <taxon>Peloderinae</taxon>
        <taxon>Caenorhabditis</taxon>
    </lineage>
</organism>
<dbReference type="AlphaFoldDB" id="A0AAE9JJU2"/>
<keyword evidence="2" id="KW-0812">Transmembrane</keyword>
<reference evidence="3 4" key="1">
    <citation type="submission" date="2022-04" db="EMBL/GenBank/DDBJ databases">
        <title>Chromosome-level reference genomes for two strains of Caenorhabditis briggsae: an improved platform for comparative genomics.</title>
        <authorList>
            <person name="Stevens L."/>
            <person name="Andersen E."/>
        </authorList>
    </citation>
    <scope>NUCLEOTIDE SEQUENCE [LARGE SCALE GENOMIC DNA]</scope>
    <source>
        <strain evidence="3">VX34</strain>
        <tissue evidence="3">Whole-organism</tissue>
    </source>
</reference>